<protein>
    <submittedName>
        <fullName evidence="3">App1 family protein</fullName>
    </submittedName>
</protein>
<reference evidence="4" key="1">
    <citation type="journal article" date="2019" name="Int. J. Syst. Evol. Microbiol.">
        <title>The Global Catalogue of Microorganisms (GCM) 10K type strain sequencing project: providing services to taxonomists for standard genome sequencing and annotation.</title>
        <authorList>
            <consortium name="The Broad Institute Genomics Platform"/>
            <consortium name="The Broad Institute Genome Sequencing Center for Infectious Disease"/>
            <person name="Wu L."/>
            <person name="Ma J."/>
        </authorList>
    </citation>
    <scope>NUCLEOTIDE SEQUENCE [LARGE SCALE GENOMIC DNA]</scope>
    <source>
        <strain evidence="4">KCTC 42217</strain>
    </source>
</reference>
<dbReference type="PANTHER" id="PTHR28208">
    <property type="entry name" value="PHOSPHATIDATE PHOSPHATASE APP1"/>
    <property type="match status" value="1"/>
</dbReference>
<gene>
    <name evidence="3" type="ORF">ACFSJU_16690</name>
</gene>
<proteinExistence type="predicted"/>
<dbReference type="InterPro" id="IPR052935">
    <property type="entry name" value="Mg2+_PAP"/>
</dbReference>
<evidence type="ECO:0000259" key="2">
    <source>
        <dbReference type="Pfam" id="PF09949"/>
    </source>
</evidence>
<evidence type="ECO:0000313" key="3">
    <source>
        <dbReference type="EMBL" id="MFD2164048.1"/>
    </source>
</evidence>
<feature type="domain" description="Phosphatidate phosphatase APP1 catalytic" evidence="2">
    <location>
        <begin position="160"/>
        <end position="316"/>
    </location>
</feature>
<organism evidence="3 4">
    <name type="scientific">Paradesertivirga mongoliensis</name>
    <dbReference type="NCBI Taxonomy" id="2100740"/>
    <lineage>
        <taxon>Bacteria</taxon>
        <taxon>Pseudomonadati</taxon>
        <taxon>Bacteroidota</taxon>
        <taxon>Sphingobacteriia</taxon>
        <taxon>Sphingobacteriales</taxon>
        <taxon>Sphingobacteriaceae</taxon>
        <taxon>Paradesertivirga</taxon>
    </lineage>
</organism>
<dbReference type="EMBL" id="JBHUHZ010000003">
    <property type="protein sequence ID" value="MFD2164048.1"/>
    <property type="molecule type" value="Genomic_DNA"/>
</dbReference>
<accession>A0ABW4ZPK3</accession>
<sequence length="388" mass="44072">MSAWKKVFSDSINLLEAKYDDLRFDLKRKLGLNDPVQIIPYRSYGTVNRLYLKGRVLEDKKIAASGDKDTILNNLVNMYKRFESDEVPNAVLKVDFQDQTHQLVTDDEGYYMINLEPTFPIETTDIWHTLEIELENAPIPFIPGLKAVSEVLVPPSDAEYGIISDIDDTIVETSATNVLAMSRTVFLHNARTRLPFAGVSAFYKSLQLGRNGKRNNPFFYVSSSPWNMYDLLKEFMDLNEIPAGPLLLRDFGLQENKFFSSGGHMGHKFKEIENILLTYPTLNFVLIGDSGQEDPSIYREVVKQYPGRILAIYIRDVQLLEREQIALKIKEELSKDKVDMLILDNAEEAAEHAASIGLIFEEAIPEIATEKEQDKGQAPGKEEAKIIE</sequence>
<dbReference type="InterPro" id="IPR019236">
    <property type="entry name" value="APP1_cat"/>
</dbReference>
<keyword evidence="4" id="KW-1185">Reference proteome</keyword>
<feature type="region of interest" description="Disordered" evidence="1">
    <location>
        <begin position="369"/>
        <end position="388"/>
    </location>
</feature>
<dbReference type="RefSeq" id="WP_255904668.1">
    <property type="nucleotide sequence ID" value="NZ_JAFMZO010000004.1"/>
</dbReference>
<evidence type="ECO:0000256" key="1">
    <source>
        <dbReference type="SAM" id="MobiDB-lite"/>
    </source>
</evidence>
<dbReference type="Proteomes" id="UP001597387">
    <property type="component" value="Unassembled WGS sequence"/>
</dbReference>
<name>A0ABW4ZPK3_9SPHI</name>
<evidence type="ECO:0000313" key="4">
    <source>
        <dbReference type="Proteomes" id="UP001597387"/>
    </source>
</evidence>
<dbReference type="Pfam" id="PF09949">
    <property type="entry name" value="APP1_cat"/>
    <property type="match status" value="1"/>
</dbReference>
<dbReference type="PANTHER" id="PTHR28208:SF3">
    <property type="entry name" value="PHOSPHATIDATE PHOSPHATASE APP1"/>
    <property type="match status" value="1"/>
</dbReference>
<comment type="caution">
    <text evidence="3">The sequence shown here is derived from an EMBL/GenBank/DDBJ whole genome shotgun (WGS) entry which is preliminary data.</text>
</comment>